<dbReference type="GO" id="GO:0050660">
    <property type="term" value="F:flavin adenine dinucleotide binding"/>
    <property type="evidence" value="ECO:0007669"/>
    <property type="project" value="InterPro"/>
</dbReference>
<evidence type="ECO:0000256" key="1">
    <source>
        <dbReference type="ARBA" id="ARBA00010790"/>
    </source>
</evidence>
<keyword evidence="2" id="KW-0812">Transmembrane</keyword>
<dbReference type="InterPro" id="IPR036188">
    <property type="entry name" value="FAD/NAD-bd_sf"/>
</dbReference>
<dbReference type="Gene3D" id="3.50.50.60">
    <property type="entry name" value="FAD/NAD(P)-binding domain"/>
    <property type="match status" value="1"/>
</dbReference>
<sequence length="95" mass="9775">MSSVTYGYAIIGGGLVSCVLASRLKQYDKSAKVLLIEAGSDTRSRPDVLNPQVLNLGGDLDSQYQSETMHGISNRSIVVNSGKGLGGGSSINSGG</sequence>
<dbReference type="EMBL" id="LKCW01000022">
    <property type="protein sequence ID" value="KPM44234.1"/>
    <property type="molecule type" value="Genomic_DNA"/>
</dbReference>
<dbReference type="Proteomes" id="UP000050424">
    <property type="component" value="Unassembled WGS sequence"/>
</dbReference>
<dbReference type="GO" id="GO:0016491">
    <property type="term" value="F:oxidoreductase activity"/>
    <property type="evidence" value="ECO:0007669"/>
    <property type="project" value="TreeGrafter"/>
</dbReference>
<keyword evidence="4" id="KW-1185">Reference proteome</keyword>
<comment type="caution">
    <text evidence="3">The sequence shown here is derived from an EMBL/GenBank/DDBJ whole genome shotgun (WGS) entry which is preliminary data.</text>
</comment>
<dbReference type="STRING" id="78410.A0A0P7BWF8"/>
<dbReference type="OrthoDB" id="269227at2759"/>
<dbReference type="InterPro" id="IPR012132">
    <property type="entry name" value="GMC_OxRdtase"/>
</dbReference>
<feature type="transmembrane region" description="Helical" evidence="2">
    <location>
        <begin position="6"/>
        <end position="24"/>
    </location>
</feature>
<keyword evidence="2" id="KW-1133">Transmembrane helix</keyword>
<dbReference type="Pfam" id="PF13450">
    <property type="entry name" value="NAD_binding_8"/>
    <property type="match status" value="1"/>
</dbReference>
<keyword evidence="2" id="KW-0472">Membrane</keyword>
<organism evidence="3 4">
    <name type="scientific">Neonectria ditissima</name>
    <dbReference type="NCBI Taxonomy" id="78410"/>
    <lineage>
        <taxon>Eukaryota</taxon>
        <taxon>Fungi</taxon>
        <taxon>Dikarya</taxon>
        <taxon>Ascomycota</taxon>
        <taxon>Pezizomycotina</taxon>
        <taxon>Sordariomycetes</taxon>
        <taxon>Hypocreomycetidae</taxon>
        <taxon>Hypocreales</taxon>
        <taxon>Nectriaceae</taxon>
        <taxon>Neonectria</taxon>
    </lineage>
</organism>
<dbReference type="PANTHER" id="PTHR11552">
    <property type="entry name" value="GLUCOSE-METHANOL-CHOLINE GMC OXIDOREDUCTASE"/>
    <property type="match status" value="1"/>
</dbReference>
<name>A0A0P7BWF8_9HYPO</name>
<evidence type="ECO:0000256" key="2">
    <source>
        <dbReference type="SAM" id="Phobius"/>
    </source>
</evidence>
<gene>
    <name evidence="3" type="ORF">AK830_g2388</name>
</gene>
<reference evidence="3 4" key="1">
    <citation type="submission" date="2015-09" db="EMBL/GenBank/DDBJ databases">
        <title>Draft genome of a European isolate of the apple canker pathogen Neonectria ditissima.</title>
        <authorList>
            <person name="Gomez-Cortecero A."/>
            <person name="Harrison R.J."/>
            <person name="Armitage A.D."/>
        </authorList>
    </citation>
    <scope>NUCLEOTIDE SEQUENCE [LARGE SCALE GENOMIC DNA]</scope>
    <source>
        <strain evidence="3 4">R09/05</strain>
    </source>
</reference>
<evidence type="ECO:0000313" key="4">
    <source>
        <dbReference type="Proteomes" id="UP000050424"/>
    </source>
</evidence>
<accession>A0A0P7BWF8</accession>
<dbReference type="SUPFAM" id="SSF51905">
    <property type="entry name" value="FAD/NAD(P)-binding domain"/>
    <property type="match status" value="1"/>
</dbReference>
<comment type="similarity">
    <text evidence="1">Belongs to the GMC oxidoreductase family.</text>
</comment>
<proteinExistence type="inferred from homology"/>
<dbReference type="PANTHER" id="PTHR11552:SF147">
    <property type="entry name" value="CHOLINE DEHYDROGENASE, MITOCHONDRIAL"/>
    <property type="match status" value="1"/>
</dbReference>
<protein>
    <submittedName>
        <fullName evidence="3">Uncharacterized protein</fullName>
    </submittedName>
</protein>
<dbReference type="Gene3D" id="3.30.560.10">
    <property type="entry name" value="Glucose Oxidase, domain 3"/>
    <property type="match status" value="1"/>
</dbReference>
<dbReference type="AlphaFoldDB" id="A0A0P7BWF8"/>
<evidence type="ECO:0000313" key="3">
    <source>
        <dbReference type="EMBL" id="KPM44234.1"/>
    </source>
</evidence>